<accession>E4N7E2</accession>
<keyword evidence="3" id="KW-1185">Reference proteome</keyword>
<evidence type="ECO:0000313" key="3">
    <source>
        <dbReference type="Proteomes" id="UP000007076"/>
    </source>
</evidence>
<dbReference type="HOGENOM" id="CLU_2523153_0_0_11"/>
<name>E4N7E2_KITSK</name>
<feature type="compositionally biased region" description="Basic residues" evidence="1">
    <location>
        <begin position="1"/>
        <end position="12"/>
    </location>
</feature>
<reference evidence="2 3" key="1">
    <citation type="journal article" date="2010" name="DNA Res.">
        <title>Genome sequence of Kitasatospora setae NBRC 14216T: an evolutionary snapshot of the family Streptomycetaceae.</title>
        <authorList>
            <person name="Ichikawa N."/>
            <person name="Oguchi A."/>
            <person name="Ikeda H."/>
            <person name="Ishikawa J."/>
            <person name="Kitani S."/>
            <person name="Watanabe Y."/>
            <person name="Nakamura S."/>
            <person name="Katano Y."/>
            <person name="Kishi E."/>
            <person name="Sasagawa M."/>
            <person name="Ankai A."/>
            <person name="Fukui S."/>
            <person name="Hashimoto Y."/>
            <person name="Kamata S."/>
            <person name="Otoguro M."/>
            <person name="Tanikawa S."/>
            <person name="Nihira T."/>
            <person name="Horinouchi S."/>
            <person name="Ohnishi Y."/>
            <person name="Hayakawa M."/>
            <person name="Kuzuyama T."/>
            <person name="Arisawa A."/>
            <person name="Nomoto F."/>
            <person name="Miura H."/>
            <person name="Takahashi Y."/>
            <person name="Fujita N."/>
        </authorList>
    </citation>
    <scope>NUCLEOTIDE SEQUENCE [LARGE SCALE GENOMIC DNA]</scope>
    <source>
        <strain evidence="3">ATCC 33774 / DSM 43861 / JCM 3304 / KCC A-0304 / NBRC 14216 / KM-6054</strain>
    </source>
</reference>
<dbReference type="PATRIC" id="fig|452652.3.peg.1290"/>
<evidence type="ECO:0000313" key="2">
    <source>
        <dbReference type="EMBL" id="BAJ27123.1"/>
    </source>
</evidence>
<dbReference type="KEGG" id="ksk:KSE_12930"/>
<sequence>MPASRLPRHTVPPHHGLAGAGQGGDADYSIAGTLVIGEIGCGTFSRLVVTGPNAGQVWLDDQSWGGLAPGPDFYDWYTAWLTSQ</sequence>
<evidence type="ECO:0000256" key="1">
    <source>
        <dbReference type="SAM" id="MobiDB-lite"/>
    </source>
</evidence>
<dbReference type="AlphaFoldDB" id="E4N7E2"/>
<proteinExistence type="predicted"/>
<feature type="region of interest" description="Disordered" evidence="1">
    <location>
        <begin position="1"/>
        <end position="23"/>
    </location>
</feature>
<protein>
    <submittedName>
        <fullName evidence="2">Uncharacterized protein</fullName>
    </submittedName>
</protein>
<dbReference type="EMBL" id="AP010968">
    <property type="protein sequence ID" value="BAJ27123.1"/>
    <property type="molecule type" value="Genomic_DNA"/>
</dbReference>
<dbReference type="RefSeq" id="WP_014134441.1">
    <property type="nucleotide sequence ID" value="NC_016109.1"/>
</dbReference>
<organism evidence="2 3">
    <name type="scientific">Kitasatospora setae (strain ATCC 33774 / DSM 43861 / JCM 3304 / KCC A-0304 / NBRC 14216 / KM-6054)</name>
    <name type="common">Streptomyces setae</name>
    <dbReference type="NCBI Taxonomy" id="452652"/>
    <lineage>
        <taxon>Bacteria</taxon>
        <taxon>Bacillati</taxon>
        <taxon>Actinomycetota</taxon>
        <taxon>Actinomycetes</taxon>
        <taxon>Kitasatosporales</taxon>
        <taxon>Streptomycetaceae</taxon>
        <taxon>Kitasatospora</taxon>
    </lineage>
</organism>
<gene>
    <name evidence="2" type="ordered locus">KSE_12930</name>
</gene>
<dbReference type="Proteomes" id="UP000007076">
    <property type="component" value="Chromosome"/>
</dbReference>